<evidence type="ECO:0000256" key="8">
    <source>
        <dbReference type="SAM" id="Phobius"/>
    </source>
</evidence>
<dbReference type="PROSITE" id="PS50929">
    <property type="entry name" value="ABC_TM1F"/>
    <property type="match status" value="1"/>
</dbReference>
<proteinExistence type="predicted"/>
<feature type="domain" description="ABC transporter" evidence="9">
    <location>
        <begin position="368"/>
        <end position="559"/>
    </location>
</feature>
<evidence type="ECO:0000313" key="11">
    <source>
        <dbReference type="EMBL" id="TDR85223.1"/>
    </source>
</evidence>
<dbReference type="EMBL" id="SNZR01000018">
    <property type="protein sequence ID" value="TDR85223.1"/>
    <property type="molecule type" value="Genomic_DNA"/>
</dbReference>
<evidence type="ECO:0000259" key="9">
    <source>
        <dbReference type="PROSITE" id="PS50893"/>
    </source>
</evidence>
<dbReference type="GO" id="GO:0005524">
    <property type="term" value="F:ATP binding"/>
    <property type="evidence" value="ECO:0007669"/>
    <property type="project" value="UniProtKB-KW"/>
</dbReference>
<dbReference type="Gene3D" id="3.40.50.300">
    <property type="entry name" value="P-loop containing nucleotide triphosphate hydrolases"/>
    <property type="match status" value="1"/>
</dbReference>
<keyword evidence="5 11" id="KW-0067">ATP-binding</keyword>
<feature type="transmembrane region" description="Helical" evidence="8">
    <location>
        <begin position="191"/>
        <end position="215"/>
    </location>
</feature>
<feature type="transmembrane region" description="Helical" evidence="8">
    <location>
        <begin position="289"/>
        <end position="310"/>
    </location>
</feature>
<dbReference type="SUPFAM" id="SSF52540">
    <property type="entry name" value="P-loop containing nucleoside triphosphate hydrolases"/>
    <property type="match status" value="1"/>
</dbReference>
<dbReference type="PROSITE" id="PS50893">
    <property type="entry name" value="ABC_TRANSPORTER_2"/>
    <property type="match status" value="1"/>
</dbReference>
<keyword evidence="7 8" id="KW-0472">Membrane</keyword>
<dbReference type="Pfam" id="PF00005">
    <property type="entry name" value="ABC_tran"/>
    <property type="match status" value="1"/>
</dbReference>
<dbReference type="AlphaFoldDB" id="A0A4R7BJQ1"/>
<dbReference type="PANTHER" id="PTHR11384">
    <property type="entry name" value="ATP-BINDING CASSETTE, SUB-FAMILY D MEMBER"/>
    <property type="match status" value="1"/>
</dbReference>
<feature type="transmembrane region" description="Helical" evidence="8">
    <location>
        <begin position="76"/>
        <end position="96"/>
    </location>
</feature>
<dbReference type="InterPro" id="IPR027417">
    <property type="entry name" value="P-loop_NTPase"/>
</dbReference>
<keyword evidence="12" id="KW-1185">Reference proteome</keyword>
<dbReference type="InterPro" id="IPR003439">
    <property type="entry name" value="ABC_transporter-like_ATP-bd"/>
</dbReference>
<sequence>MSSVSRSSLRRDLSDAFALAVPFFRGASAWVAVPLAAAVIGCQLGLVAVAVRTNLWRNDFFQALQDRDWDRFVLQFWVYSAIGVALIGLTVAQQYLTQWLLIRWRSFLTERLLGNWLREGARPRSGMDGATDNPDQRVAEDTRLFATHVIGLTTGLVGSLASLASFAVILWGLSASVPLIAFGARYEVPGYLLWAAILYAAVGTWLTHAIGRHLIPLNFWQERREADFRYALVHARDHREPIALARGEAAERRILSERFAELVRNWYRLIARSALLGIFTGTYRHYALFFPYLVMSPLYFAGGMAFGALMQAGSAFNEVRNALSYFVTVYPRIAELAAATERLGGFERASVGMRTAALPRRAEGHARLQSKDLEVFDERGQVLARLESVSVGPGERILIVGPSGSGKTSLVRAWAGIAPRWRGEIRSSASNMLILSERPYLPLGSLRSVLSYPGATAAVPESALDKALEAVGLERLRSALDSLEWRDTLSTGERQRLAFARALIVQPDLLILDEATTGLDELAEGQMYGAMANGLNECSIISLMTSARLSSLHDRVLHL</sequence>
<evidence type="ECO:0000256" key="2">
    <source>
        <dbReference type="ARBA" id="ARBA00022448"/>
    </source>
</evidence>
<evidence type="ECO:0000256" key="7">
    <source>
        <dbReference type="ARBA" id="ARBA00023136"/>
    </source>
</evidence>
<dbReference type="InterPro" id="IPR050835">
    <property type="entry name" value="ABC_transporter_sub-D"/>
</dbReference>
<dbReference type="SMART" id="SM00382">
    <property type="entry name" value="AAA"/>
    <property type="match status" value="1"/>
</dbReference>
<evidence type="ECO:0000256" key="5">
    <source>
        <dbReference type="ARBA" id="ARBA00022840"/>
    </source>
</evidence>
<dbReference type="SUPFAM" id="SSF90123">
    <property type="entry name" value="ABC transporter transmembrane region"/>
    <property type="match status" value="1"/>
</dbReference>
<comment type="caution">
    <text evidence="11">The sequence shown here is derived from an EMBL/GenBank/DDBJ whole genome shotgun (WGS) entry which is preliminary data.</text>
</comment>
<dbReference type="GO" id="GO:0005886">
    <property type="term" value="C:plasma membrane"/>
    <property type="evidence" value="ECO:0007669"/>
    <property type="project" value="UniProtKB-SubCell"/>
</dbReference>
<keyword evidence="4" id="KW-0547">Nucleotide-binding</keyword>
<name>A0A4R7BJQ1_9HYPH</name>
<keyword evidence="6 8" id="KW-1133">Transmembrane helix</keyword>
<comment type="subcellular location">
    <subcellularLocation>
        <location evidence="1">Cell membrane</location>
        <topology evidence="1">Multi-pass membrane protein</topology>
    </subcellularLocation>
</comment>
<dbReference type="GO" id="GO:0140359">
    <property type="term" value="F:ABC-type transporter activity"/>
    <property type="evidence" value="ECO:0007669"/>
    <property type="project" value="InterPro"/>
</dbReference>
<evidence type="ECO:0000256" key="4">
    <source>
        <dbReference type="ARBA" id="ARBA00022741"/>
    </source>
</evidence>
<dbReference type="Proteomes" id="UP000295122">
    <property type="component" value="Unassembled WGS sequence"/>
</dbReference>
<evidence type="ECO:0000256" key="3">
    <source>
        <dbReference type="ARBA" id="ARBA00022692"/>
    </source>
</evidence>
<protein>
    <submittedName>
        <fullName evidence="11">Putative ATP-binding cassette transporter</fullName>
    </submittedName>
</protein>
<dbReference type="GO" id="GO:0016887">
    <property type="term" value="F:ATP hydrolysis activity"/>
    <property type="evidence" value="ECO:0007669"/>
    <property type="project" value="InterPro"/>
</dbReference>
<accession>A0A4R7BJQ1</accession>
<dbReference type="Gene3D" id="1.20.1560.10">
    <property type="entry name" value="ABC transporter type 1, transmembrane domain"/>
    <property type="match status" value="1"/>
</dbReference>
<dbReference type="Pfam" id="PF06472">
    <property type="entry name" value="ABC_membrane_2"/>
    <property type="match status" value="1"/>
</dbReference>
<dbReference type="InterPro" id="IPR003593">
    <property type="entry name" value="AAA+_ATPase"/>
</dbReference>
<keyword evidence="2" id="KW-0813">Transport</keyword>
<evidence type="ECO:0000259" key="10">
    <source>
        <dbReference type="PROSITE" id="PS50929"/>
    </source>
</evidence>
<dbReference type="InterPro" id="IPR036640">
    <property type="entry name" value="ABC1_TM_sf"/>
</dbReference>
<feature type="transmembrane region" description="Helical" evidence="8">
    <location>
        <begin position="29"/>
        <end position="51"/>
    </location>
</feature>
<dbReference type="PANTHER" id="PTHR11384:SF59">
    <property type="entry name" value="LYSOSOMAL COBALAMIN TRANSPORTER ABCD4"/>
    <property type="match status" value="1"/>
</dbReference>
<evidence type="ECO:0000256" key="1">
    <source>
        <dbReference type="ARBA" id="ARBA00004651"/>
    </source>
</evidence>
<keyword evidence="3 8" id="KW-0812">Transmembrane</keyword>
<reference evidence="11 12" key="1">
    <citation type="submission" date="2019-03" db="EMBL/GenBank/DDBJ databases">
        <title>Genomic Encyclopedia of Type Strains, Phase IV (KMG-IV): sequencing the most valuable type-strain genomes for metagenomic binning, comparative biology and taxonomic classification.</title>
        <authorList>
            <person name="Goeker M."/>
        </authorList>
    </citation>
    <scope>NUCLEOTIDE SEQUENCE [LARGE SCALE GENOMIC DNA]</scope>
    <source>
        <strain evidence="11 12">DSM 25903</strain>
    </source>
</reference>
<gene>
    <name evidence="11" type="ORF">EV668_4769</name>
</gene>
<feature type="domain" description="ABC transmembrane type-1" evidence="10">
    <location>
        <begin position="63"/>
        <end position="335"/>
    </location>
</feature>
<dbReference type="InterPro" id="IPR011527">
    <property type="entry name" value="ABC1_TM_dom"/>
</dbReference>
<evidence type="ECO:0000313" key="12">
    <source>
        <dbReference type="Proteomes" id="UP000295122"/>
    </source>
</evidence>
<organism evidence="11 12">
    <name type="scientific">Enterovirga rhinocerotis</name>
    <dbReference type="NCBI Taxonomy" id="1339210"/>
    <lineage>
        <taxon>Bacteria</taxon>
        <taxon>Pseudomonadati</taxon>
        <taxon>Pseudomonadota</taxon>
        <taxon>Alphaproteobacteria</taxon>
        <taxon>Hyphomicrobiales</taxon>
        <taxon>Methylobacteriaceae</taxon>
        <taxon>Enterovirga</taxon>
    </lineage>
</organism>
<evidence type="ECO:0000256" key="6">
    <source>
        <dbReference type="ARBA" id="ARBA00022989"/>
    </source>
</evidence>